<sequence length="164" mass="18280">MTDRAPCGRHARRKREAEARRDGDMGVGETVGLIKWNFYWPKAGEEWRGVCVVLNCCPVAACTCRSQWRAAVAVFNYGLVQTELRHRSPGSPAGPVHTLSSLLPSCTARHQTDCLDKHRRGKAGCDSRHTGTFPCSSSREVQFLCRIVLSLHKTPCTPNDQIHH</sequence>
<dbReference type="Proteomes" id="UP001519460">
    <property type="component" value="Unassembled WGS sequence"/>
</dbReference>
<evidence type="ECO:0000313" key="2">
    <source>
        <dbReference type="EMBL" id="KAK7494870.1"/>
    </source>
</evidence>
<dbReference type="EMBL" id="JACVVK020000080">
    <property type="protein sequence ID" value="KAK7494870.1"/>
    <property type="molecule type" value="Genomic_DNA"/>
</dbReference>
<keyword evidence="3" id="KW-1185">Reference proteome</keyword>
<dbReference type="AlphaFoldDB" id="A0ABD0L6C0"/>
<name>A0ABD0L6C0_9CAEN</name>
<reference evidence="2 3" key="1">
    <citation type="journal article" date="2023" name="Sci. Data">
        <title>Genome assembly of the Korean intertidal mud-creeper Batillaria attramentaria.</title>
        <authorList>
            <person name="Patra A.K."/>
            <person name="Ho P.T."/>
            <person name="Jun S."/>
            <person name="Lee S.J."/>
            <person name="Kim Y."/>
            <person name="Won Y.J."/>
        </authorList>
    </citation>
    <scope>NUCLEOTIDE SEQUENCE [LARGE SCALE GENOMIC DNA]</scope>
    <source>
        <strain evidence="2">Wonlab-2016</strain>
    </source>
</reference>
<gene>
    <name evidence="2" type="ORF">BaRGS_00013997</name>
</gene>
<proteinExistence type="predicted"/>
<organism evidence="2 3">
    <name type="scientific">Batillaria attramentaria</name>
    <dbReference type="NCBI Taxonomy" id="370345"/>
    <lineage>
        <taxon>Eukaryota</taxon>
        <taxon>Metazoa</taxon>
        <taxon>Spiralia</taxon>
        <taxon>Lophotrochozoa</taxon>
        <taxon>Mollusca</taxon>
        <taxon>Gastropoda</taxon>
        <taxon>Caenogastropoda</taxon>
        <taxon>Sorbeoconcha</taxon>
        <taxon>Cerithioidea</taxon>
        <taxon>Batillariidae</taxon>
        <taxon>Batillaria</taxon>
    </lineage>
</organism>
<protein>
    <submittedName>
        <fullName evidence="2">Uncharacterized protein</fullName>
    </submittedName>
</protein>
<comment type="caution">
    <text evidence="2">The sequence shown here is derived from an EMBL/GenBank/DDBJ whole genome shotgun (WGS) entry which is preliminary data.</text>
</comment>
<evidence type="ECO:0000256" key="1">
    <source>
        <dbReference type="SAM" id="MobiDB-lite"/>
    </source>
</evidence>
<accession>A0ABD0L6C0</accession>
<feature type="region of interest" description="Disordered" evidence="1">
    <location>
        <begin position="1"/>
        <end position="23"/>
    </location>
</feature>
<evidence type="ECO:0000313" key="3">
    <source>
        <dbReference type="Proteomes" id="UP001519460"/>
    </source>
</evidence>